<dbReference type="EMBL" id="JBJUIK010000013">
    <property type="protein sequence ID" value="KAL3506733.1"/>
    <property type="molecule type" value="Genomic_DNA"/>
</dbReference>
<comment type="caution">
    <text evidence="1">The sequence shown here is derived from an EMBL/GenBank/DDBJ whole genome shotgun (WGS) entry which is preliminary data.</text>
</comment>
<organism evidence="1 2">
    <name type="scientific">Cinchona calisaya</name>
    <dbReference type="NCBI Taxonomy" id="153742"/>
    <lineage>
        <taxon>Eukaryota</taxon>
        <taxon>Viridiplantae</taxon>
        <taxon>Streptophyta</taxon>
        <taxon>Embryophyta</taxon>
        <taxon>Tracheophyta</taxon>
        <taxon>Spermatophyta</taxon>
        <taxon>Magnoliopsida</taxon>
        <taxon>eudicotyledons</taxon>
        <taxon>Gunneridae</taxon>
        <taxon>Pentapetalae</taxon>
        <taxon>asterids</taxon>
        <taxon>lamiids</taxon>
        <taxon>Gentianales</taxon>
        <taxon>Rubiaceae</taxon>
        <taxon>Cinchonoideae</taxon>
        <taxon>Cinchoneae</taxon>
        <taxon>Cinchona</taxon>
    </lineage>
</organism>
<gene>
    <name evidence="1" type="ORF">ACH5RR_032115</name>
</gene>
<sequence length="81" mass="9027">MRECDRLSVGCLAGDEGRLSCSRINFQSVCETMRSTNDRDAISVVGYLAYYVAGPLDTYKSHVLLVLLDLLLDFGLHPLFL</sequence>
<dbReference type="AlphaFoldDB" id="A0ABD2YMG6"/>
<keyword evidence="2" id="KW-1185">Reference proteome</keyword>
<protein>
    <submittedName>
        <fullName evidence="1">Uncharacterized protein</fullName>
    </submittedName>
</protein>
<proteinExistence type="predicted"/>
<reference evidence="1 2" key="1">
    <citation type="submission" date="2024-11" db="EMBL/GenBank/DDBJ databases">
        <title>A near-complete genome assembly of Cinchona calisaya.</title>
        <authorList>
            <person name="Lian D.C."/>
            <person name="Zhao X.W."/>
            <person name="Wei L."/>
        </authorList>
    </citation>
    <scope>NUCLEOTIDE SEQUENCE [LARGE SCALE GENOMIC DNA]</scope>
    <source>
        <tissue evidence="1">Nenye</tissue>
    </source>
</reference>
<evidence type="ECO:0000313" key="2">
    <source>
        <dbReference type="Proteomes" id="UP001630127"/>
    </source>
</evidence>
<evidence type="ECO:0000313" key="1">
    <source>
        <dbReference type="EMBL" id="KAL3506733.1"/>
    </source>
</evidence>
<name>A0ABD2YMG6_9GENT</name>
<accession>A0ABD2YMG6</accession>
<dbReference type="Proteomes" id="UP001630127">
    <property type="component" value="Unassembled WGS sequence"/>
</dbReference>